<protein>
    <submittedName>
        <fullName evidence="1">Uncharacterized protein</fullName>
    </submittedName>
</protein>
<evidence type="ECO:0000313" key="1">
    <source>
        <dbReference type="EMBL" id="MOY35433.1"/>
    </source>
</evidence>
<organism evidence="1">
    <name type="scientific">Ixodes scapularis</name>
    <name type="common">Black-legged tick</name>
    <name type="synonym">Deer tick</name>
    <dbReference type="NCBI Taxonomy" id="6945"/>
    <lineage>
        <taxon>Eukaryota</taxon>
        <taxon>Metazoa</taxon>
        <taxon>Ecdysozoa</taxon>
        <taxon>Arthropoda</taxon>
        <taxon>Chelicerata</taxon>
        <taxon>Arachnida</taxon>
        <taxon>Acari</taxon>
        <taxon>Parasitiformes</taxon>
        <taxon>Ixodida</taxon>
        <taxon>Ixodoidea</taxon>
        <taxon>Ixodidae</taxon>
        <taxon>Ixodinae</taxon>
        <taxon>Ixodes</taxon>
    </lineage>
</organism>
<accession>A0A4D5RE28</accession>
<name>A0A4D5RE28_IXOSC</name>
<dbReference type="EMBL" id="GHJT01001462">
    <property type="protein sequence ID" value="MOY35433.1"/>
    <property type="molecule type" value="Transcribed_RNA"/>
</dbReference>
<proteinExistence type="predicted"/>
<sequence length="76" mass="8034">MAHVARSGTAAIAATGFGQTACLVECIRDVAGVAKCLPQHSGVPRQSFPSFFASPSCSMLARWIEIALSSYRMCNV</sequence>
<reference evidence="1" key="1">
    <citation type="submission" date="2019-04" db="EMBL/GenBank/DDBJ databases">
        <title>An insight into the mialome of Ixodes scapularis.</title>
        <authorList>
            <person name="Ribeiro J.M."/>
            <person name="Mather T.N."/>
            <person name="Karim S."/>
        </authorList>
    </citation>
    <scope>NUCLEOTIDE SEQUENCE</scope>
</reference>
<dbReference type="AlphaFoldDB" id="A0A4D5RE28"/>